<dbReference type="Proteomes" id="UP000521748">
    <property type="component" value="Unassembled WGS sequence"/>
</dbReference>
<keyword evidence="9" id="KW-1185">Reference proteome</keyword>
<reference evidence="8 9" key="1">
    <citation type="submission" date="2020-07" db="EMBL/GenBank/DDBJ databases">
        <title>Sequencing the genomes of 1000 actinobacteria strains.</title>
        <authorList>
            <person name="Klenk H.-P."/>
        </authorList>
    </citation>
    <scope>NUCLEOTIDE SEQUENCE [LARGE SCALE GENOMIC DNA]</scope>
    <source>
        <strain evidence="8 9">DSM 102047</strain>
    </source>
</reference>
<dbReference type="GO" id="GO:0042597">
    <property type="term" value="C:periplasmic space"/>
    <property type="evidence" value="ECO:0007669"/>
    <property type="project" value="InterPro"/>
</dbReference>
<keyword evidence="6" id="KW-0472">Membrane</keyword>
<evidence type="ECO:0000256" key="6">
    <source>
        <dbReference type="SAM" id="Phobius"/>
    </source>
</evidence>
<dbReference type="SUPFAM" id="SSF81296">
    <property type="entry name" value="E set domains"/>
    <property type="match status" value="1"/>
</dbReference>
<dbReference type="GO" id="GO:0005886">
    <property type="term" value="C:plasma membrane"/>
    <property type="evidence" value="ECO:0007669"/>
    <property type="project" value="TreeGrafter"/>
</dbReference>
<accession>A0A7Y9S846</accession>
<protein>
    <recommendedName>
        <fullName evidence="7">CopC domain-containing protein</fullName>
    </recommendedName>
</protein>
<sequence>MSVLSPAAPHRLPIRKLLAAVVLTVGVVLALLLPAGAASAHDVVEQTSPANGSTVTVMPTELTISLNNTPAAIGSKIEIKDVGGQNWAQGDVSVLDRVASIQLKSGAPAGQYLVNWRLVSSDGHPIEGTFGFTVSTGVAGSTAGSGATLGTPAPVSTPQAQEQSTSTGGFPWLIAIAVAVALVILVALLIFVRRLRKGSAE</sequence>
<keyword evidence="6" id="KW-1133">Transmembrane helix</keyword>
<dbReference type="GO" id="GO:0005507">
    <property type="term" value="F:copper ion binding"/>
    <property type="evidence" value="ECO:0007669"/>
    <property type="project" value="InterPro"/>
</dbReference>
<dbReference type="Pfam" id="PF04234">
    <property type="entry name" value="CopC"/>
    <property type="match status" value="1"/>
</dbReference>
<dbReference type="GO" id="GO:0006825">
    <property type="term" value="P:copper ion transport"/>
    <property type="evidence" value="ECO:0007669"/>
    <property type="project" value="InterPro"/>
</dbReference>
<comment type="subcellular location">
    <subcellularLocation>
        <location evidence="1">Cell envelope</location>
    </subcellularLocation>
</comment>
<dbReference type="Gene3D" id="2.60.40.1220">
    <property type="match status" value="1"/>
</dbReference>
<dbReference type="InterPro" id="IPR014755">
    <property type="entry name" value="Cu-Rt/internalin_Ig-like"/>
</dbReference>
<dbReference type="AlphaFoldDB" id="A0A7Y9S846"/>
<feature type="region of interest" description="Disordered" evidence="5">
    <location>
        <begin position="143"/>
        <end position="162"/>
    </location>
</feature>
<evidence type="ECO:0000313" key="8">
    <source>
        <dbReference type="EMBL" id="NYE96125.1"/>
    </source>
</evidence>
<evidence type="ECO:0000259" key="7">
    <source>
        <dbReference type="Pfam" id="PF04234"/>
    </source>
</evidence>
<evidence type="ECO:0000256" key="3">
    <source>
        <dbReference type="ARBA" id="ARBA00022729"/>
    </source>
</evidence>
<feature type="domain" description="CopC" evidence="7">
    <location>
        <begin position="41"/>
        <end position="134"/>
    </location>
</feature>
<name>A0A7Y9S846_9MICC</name>
<proteinExistence type="predicted"/>
<keyword evidence="2" id="KW-0479">Metal-binding</keyword>
<dbReference type="GO" id="GO:0030313">
    <property type="term" value="C:cell envelope"/>
    <property type="evidence" value="ECO:0007669"/>
    <property type="project" value="UniProtKB-SubCell"/>
</dbReference>
<dbReference type="InterPro" id="IPR032694">
    <property type="entry name" value="CopC/D"/>
</dbReference>
<organism evidence="8 9">
    <name type="scientific">Psychromicrobium silvestre</name>
    <dbReference type="NCBI Taxonomy" id="1645614"/>
    <lineage>
        <taxon>Bacteria</taxon>
        <taxon>Bacillati</taxon>
        <taxon>Actinomycetota</taxon>
        <taxon>Actinomycetes</taxon>
        <taxon>Micrococcales</taxon>
        <taxon>Micrococcaceae</taxon>
        <taxon>Psychromicrobium</taxon>
    </lineage>
</organism>
<keyword evidence="3" id="KW-0732">Signal</keyword>
<dbReference type="PANTHER" id="PTHR34820">
    <property type="entry name" value="INNER MEMBRANE PROTEIN YEBZ"/>
    <property type="match status" value="1"/>
</dbReference>
<dbReference type="EMBL" id="JACBYQ010000002">
    <property type="protein sequence ID" value="NYE96125.1"/>
    <property type="molecule type" value="Genomic_DNA"/>
</dbReference>
<keyword evidence="6" id="KW-0812">Transmembrane</keyword>
<dbReference type="RefSeq" id="WP_179389827.1">
    <property type="nucleotide sequence ID" value="NZ_JACBYQ010000002.1"/>
</dbReference>
<dbReference type="PANTHER" id="PTHR34820:SF4">
    <property type="entry name" value="INNER MEMBRANE PROTEIN YEBZ"/>
    <property type="match status" value="1"/>
</dbReference>
<evidence type="ECO:0000313" key="9">
    <source>
        <dbReference type="Proteomes" id="UP000521748"/>
    </source>
</evidence>
<keyword evidence="4" id="KW-0186">Copper</keyword>
<gene>
    <name evidence="8" type="ORF">FHU41_002375</name>
</gene>
<dbReference type="InterPro" id="IPR014756">
    <property type="entry name" value="Ig_E-set"/>
</dbReference>
<evidence type="ECO:0000256" key="4">
    <source>
        <dbReference type="ARBA" id="ARBA00023008"/>
    </source>
</evidence>
<dbReference type="GO" id="GO:0046688">
    <property type="term" value="P:response to copper ion"/>
    <property type="evidence" value="ECO:0007669"/>
    <property type="project" value="InterPro"/>
</dbReference>
<evidence type="ECO:0000256" key="5">
    <source>
        <dbReference type="SAM" id="MobiDB-lite"/>
    </source>
</evidence>
<feature type="transmembrane region" description="Helical" evidence="6">
    <location>
        <begin position="170"/>
        <end position="192"/>
    </location>
</feature>
<dbReference type="InterPro" id="IPR007348">
    <property type="entry name" value="CopC_dom"/>
</dbReference>
<evidence type="ECO:0000256" key="2">
    <source>
        <dbReference type="ARBA" id="ARBA00022723"/>
    </source>
</evidence>
<evidence type="ECO:0000256" key="1">
    <source>
        <dbReference type="ARBA" id="ARBA00004196"/>
    </source>
</evidence>
<comment type="caution">
    <text evidence="8">The sequence shown here is derived from an EMBL/GenBank/DDBJ whole genome shotgun (WGS) entry which is preliminary data.</text>
</comment>